<dbReference type="EMBL" id="JAHRIO010013934">
    <property type="protein sequence ID" value="MEQ2163267.1"/>
    <property type="molecule type" value="Genomic_DNA"/>
</dbReference>
<reference evidence="1 2" key="1">
    <citation type="submission" date="2021-06" db="EMBL/GenBank/DDBJ databases">
        <authorList>
            <person name="Palmer J.M."/>
        </authorList>
    </citation>
    <scope>NUCLEOTIDE SEQUENCE [LARGE SCALE GENOMIC DNA]</scope>
    <source>
        <strain evidence="1 2">GA_2019</strain>
        <tissue evidence="1">Muscle</tissue>
    </source>
</reference>
<dbReference type="Proteomes" id="UP001476798">
    <property type="component" value="Unassembled WGS sequence"/>
</dbReference>
<organism evidence="1 2">
    <name type="scientific">Goodea atripinnis</name>
    <dbReference type="NCBI Taxonomy" id="208336"/>
    <lineage>
        <taxon>Eukaryota</taxon>
        <taxon>Metazoa</taxon>
        <taxon>Chordata</taxon>
        <taxon>Craniata</taxon>
        <taxon>Vertebrata</taxon>
        <taxon>Euteleostomi</taxon>
        <taxon>Actinopterygii</taxon>
        <taxon>Neopterygii</taxon>
        <taxon>Teleostei</taxon>
        <taxon>Neoteleostei</taxon>
        <taxon>Acanthomorphata</taxon>
        <taxon>Ovalentaria</taxon>
        <taxon>Atherinomorphae</taxon>
        <taxon>Cyprinodontiformes</taxon>
        <taxon>Goodeidae</taxon>
        <taxon>Goodea</taxon>
    </lineage>
</organism>
<accession>A0ABV0MW29</accession>
<comment type="caution">
    <text evidence="1">The sequence shown here is derived from an EMBL/GenBank/DDBJ whole genome shotgun (WGS) entry which is preliminary data.</text>
</comment>
<protein>
    <submittedName>
        <fullName evidence="1">Uncharacterized protein</fullName>
    </submittedName>
</protein>
<name>A0ABV0MW29_9TELE</name>
<evidence type="ECO:0000313" key="1">
    <source>
        <dbReference type="EMBL" id="MEQ2163267.1"/>
    </source>
</evidence>
<gene>
    <name evidence="1" type="ORF">GOODEAATRI_028425</name>
</gene>
<sequence>MWRSRYWAARSQCPNPGFPDKETGPHPSTRRGFRLNVALINVHTSAACSVVPSGKVTTNPSMEQSIVAPNAIKLSLPSRFIGVSGETTNECNSFCFPTIV</sequence>
<evidence type="ECO:0000313" key="2">
    <source>
        <dbReference type="Proteomes" id="UP001476798"/>
    </source>
</evidence>
<proteinExistence type="predicted"/>
<keyword evidence="2" id="KW-1185">Reference proteome</keyword>